<proteinExistence type="predicted"/>
<name>A0AAW0JC90_QUESU</name>
<gene>
    <name evidence="2" type="ORF">CFP56_034395</name>
</gene>
<dbReference type="Proteomes" id="UP000237347">
    <property type="component" value="Unassembled WGS sequence"/>
</dbReference>
<sequence>MVFVGLAQKGSQNVQNFHEQTSKGLVGVINAAGNCNLCEMDNEDEFTFCQQCQSSSLLWNEVPKNTASKRQGKVDFLSFNVTDKSSPKLSSELSRPVALGGTGDSVKKIQ</sequence>
<dbReference type="AlphaFoldDB" id="A0AAW0JC90"/>
<accession>A0AAW0JC90</accession>
<evidence type="ECO:0000313" key="2">
    <source>
        <dbReference type="EMBL" id="KAK7824439.1"/>
    </source>
</evidence>
<evidence type="ECO:0000313" key="3">
    <source>
        <dbReference type="Proteomes" id="UP000237347"/>
    </source>
</evidence>
<feature type="region of interest" description="Disordered" evidence="1">
    <location>
        <begin position="83"/>
        <end position="110"/>
    </location>
</feature>
<organism evidence="2 3">
    <name type="scientific">Quercus suber</name>
    <name type="common">Cork oak</name>
    <dbReference type="NCBI Taxonomy" id="58331"/>
    <lineage>
        <taxon>Eukaryota</taxon>
        <taxon>Viridiplantae</taxon>
        <taxon>Streptophyta</taxon>
        <taxon>Embryophyta</taxon>
        <taxon>Tracheophyta</taxon>
        <taxon>Spermatophyta</taxon>
        <taxon>Magnoliopsida</taxon>
        <taxon>eudicotyledons</taxon>
        <taxon>Gunneridae</taxon>
        <taxon>Pentapetalae</taxon>
        <taxon>rosids</taxon>
        <taxon>fabids</taxon>
        <taxon>Fagales</taxon>
        <taxon>Fagaceae</taxon>
        <taxon>Quercus</taxon>
    </lineage>
</organism>
<evidence type="ECO:0000256" key="1">
    <source>
        <dbReference type="SAM" id="MobiDB-lite"/>
    </source>
</evidence>
<keyword evidence="3" id="KW-1185">Reference proteome</keyword>
<dbReference type="EMBL" id="PKMF04000603">
    <property type="protein sequence ID" value="KAK7824439.1"/>
    <property type="molecule type" value="Genomic_DNA"/>
</dbReference>
<reference evidence="2 3" key="1">
    <citation type="journal article" date="2018" name="Sci. Data">
        <title>The draft genome sequence of cork oak.</title>
        <authorList>
            <person name="Ramos A.M."/>
            <person name="Usie A."/>
            <person name="Barbosa P."/>
            <person name="Barros P.M."/>
            <person name="Capote T."/>
            <person name="Chaves I."/>
            <person name="Simoes F."/>
            <person name="Abreu I."/>
            <person name="Carrasquinho I."/>
            <person name="Faro C."/>
            <person name="Guimaraes J.B."/>
            <person name="Mendonca D."/>
            <person name="Nobrega F."/>
            <person name="Rodrigues L."/>
            <person name="Saibo N.J.M."/>
            <person name="Varela M.C."/>
            <person name="Egas C."/>
            <person name="Matos J."/>
            <person name="Miguel C.M."/>
            <person name="Oliveira M.M."/>
            <person name="Ricardo C.P."/>
            <person name="Goncalves S."/>
        </authorList>
    </citation>
    <scope>NUCLEOTIDE SEQUENCE [LARGE SCALE GENOMIC DNA]</scope>
    <source>
        <strain evidence="3">cv. HL8</strain>
    </source>
</reference>
<comment type="caution">
    <text evidence="2">The sequence shown here is derived from an EMBL/GenBank/DDBJ whole genome shotgun (WGS) entry which is preliminary data.</text>
</comment>
<feature type="compositionally biased region" description="Polar residues" evidence="1">
    <location>
        <begin position="83"/>
        <end position="93"/>
    </location>
</feature>
<protein>
    <submittedName>
        <fullName evidence="2">Uncharacterized protein</fullName>
    </submittedName>
</protein>